<feature type="domain" description="Tyr recombinase" evidence="6">
    <location>
        <begin position="223"/>
        <end position="409"/>
    </location>
</feature>
<dbReference type="InterPro" id="IPR010998">
    <property type="entry name" value="Integrase_recombinase_N"/>
</dbReference>
<proteinExistence type="inferred from homology"/>
<dbReference type="AlphaFoldDB" id="A0A840LGB1"/>
<dbReference type="InterPro" id="IPR002104">
    <property type="entry name" value="Integrase_catalytic"/>
</dbReference>
<keyword evidence="9" id="KW-1185">Reference proteome</keyword>
<evidence type="ECO:0000313" key="8">
    <source>
        <dbReference type="EMBL" id="MBB4844327.1"/>
    </source>
</evidence>
<comment type="similarity">
    <text evidence="1">Belongs to the 'phage' integrase family.</text>
</comment>
<dbReference type="PROSITE" id="PS51898">
    <property type="entry name" value="TYR_RECOMBINASE"/>
    <property type="match status" value="1"/>
</dbReference>
<dbReference type="InterPro" id="IPR050808">
    <property type="entry name" value="Phage_Integrase"/>
</dbReference>
<sequence length="434" mass="48870">MASVDRHQRFCTEDFKVAKRGKNLLTPVQIQHWIRARQPIARTDGDGLTFTLSAAGTATWVLRYQFGGRARELTLGNYPDISLPTARQLAREKRVEIDKGGDPAITKKQEKVRVRATWSVRELAVDYREKIVAALAESTQEARNADLDQVIIPKLGAMLVTSVTSADIVGLIADSGRTWTMCKRLRSTCNRLFAHALGKRLIHINPTVGIDLVSVIGQRPPVRRRLMLSETELRTLLPDIKSIGAENALAFRILLATCVRTIELVKAQWVNVDLEKGIWIVTEDTVKTRRGYVVPLCPTVVSWFRELKTCAGDSRWVLPARRGHRRARLGGDTHVGNSTLWAALTRRFERGGLDIRRFTPHDTRSTAKSHMKAMGVSNEVSERALNHVLKGMEEIYDQYDYLPERQAALELWAAFLVACEQGLPWTVVPLRRVA</sequence>
<gene>
    <name evidence="8" type="ORF">HNP55_002863</name>
</gene>
<evidence type="ECO:0000256" key="4">
    <source>
        <dbReference type="ARBA" id="ARBA00023172"/>
    </source>
</evidence>
<evidence type="ECO:0000256" key="5">
    <source>
        <dbReference type="PROSITE-ProRule" id="PRU01248"/>
    </source>
</evidence>
<reference evidence="8 9" key="1">
    <citation type="submission" date="2020-08" db="EMBL/GenBank/DDBJ databases">
        <title>Functional genomics of gut bacteria from endangered species of beetles.</title>
        <authorList>
            <person name="Carlos-Shanley C."/>
        </authorList>
    </citation>
    <scope>NUCLEOTIDE SEQUENCE [LARGE SCALE GENOMIC DNA]</scope>
    <source>
        <strain evidence="8 9">S00239</strain>
    </source>
</reference>
<organism evidence="8 9">
    <name type="scientific">Roseateles oligotrophus</name>
    <dbReference type="NCBI Taxonomy" id="1769250"/>
    <lineage>
        <taxon>Bacteria</taxon>
        <taxon>Pseudomonadati</taxon>
        <taxon>Pseudomonadota</taxon>
        <taxon>Betaproteobacteria</taxon>
        <taxon>Burkholderiales</taxon>
        <taxon>Sphaerotilaceae</taxon>
        <taxon>Roseateles</taxon>
    </lineage>
</organism>
<dbReference type="Gene3D" id="1.10.150.130">
    <property type="match status" value="1"/>
</dbReference>
<feature type="domain" description="Core-binding (CB)" evidence="7">
    <location>
        <begin position="118"/>
        <end position="197"/>
    </location>
</feature>
<dbReference type="Gene3D" id="3.30.160.390">
    <property type="entry name" value="Integrase, DNA-binding domain"/>
    <property type="match status" value="1"/>
</dbReference>
<accession>A0A840LGB1</accession>
<evidence type="ECO:0000313" key="9">
    <source>
        <dbReference type="Proteomes" id="UP000562027"/>
    </source>
</evidence>
<keyword evidence="3 5" id="KW-0238">DNA-binding</keyword>
<dbReference type="GO" id="GO:0015074">
    <property type="term" value="P:DNA integration"/>
    <property type="evidence" value="ECO:0007669"/>
    <property type="project" value="UniProtKB-KW"/>
</dbReference>
<dbReference type="InterPro" id="IPR038488">
    <property type="entry name" value="Integrase_DNA-bd_sf"/>
</dbReference>
<dbReference type="Pfam" id="PF00589">
    <property type="entry name" value="Phage_integrase"/>
    <property type="match status" value="1"/>
</dbReference>
<dbReference type="SUPFAM" id="SSF56349">
    <property type="entry name" value="DNA breaking-rejoining enzymes"/>
    <property type="match status" value="1"/>
</dbReference>
<evidence type="ECO:0000256" key="2">
    <source>
        <dbReference type="ARBA" id="ARBA00022908"/>
    </source>
</evidence>
<dbReference type="EMBL" id="JACHLP010000005">
    <property type="protein sequence ID" value="MBB4844327.1"/>
    <property type="molecule type" value="Genomic_DNA"/>
</dbReference>
<dbReference type="PANTHER" id="PTHR30629:SF2">
    <property type="entry name" value="PROPHAGE INTEGRASE INTS-RELATED"/>
    <property type="match status" value="1"/>
</dbReference>
<dbReference type="Pfam" id="PF13356">
    <property type="entry name" value="Arm-DNA-bind_3"/>
    <property type="match status" value="1"/>
</dbReference>
<comment type="caution">
    <text evidence="8">The sequence shown here is derived from an EMBL/GenBank/DDBJ whole genome shotgun (WGS) entry which is preliminary data.</text>
</comment>
<dbReference type="Gene3D" id="1.10.443.10">
    <property type="entry name" value="Intergrase catalytic core"/>
    <property type="match status" value="1"/>
</dbReference>
<dbReference type="Proteomes" id="UP000562027">
    <property type="component" value="Unassembled WGS sequence"/>
</dbReference>
<dbReference type="PANTHER" id="PTHR30629">
    <property type="entry name" value="PROPHAGE INTEGRASE"/>
    <property type="match status" value="1"/>
</dbReference>
<name>A0A840LGB1_9BURK</name>
<evidence type="ECO:0000259" key="6">
    <source>
        <dbReference type="PROSITE" id="PS51898"/>
    </source>
</evidence>
<dbReference type="InterPro" id="IPR013762">
    <property type="entry name" value="Integrase-like_cat_sf"/>
</dbReference>
<dbReference type="RefSeq" id="WP_004355156.1">
    <property type="nucleotide sequence ID" value="NZ_JACHLP010000005.1"/>
</dbReference>
<evidence type="ECO:0000256" key="1">
    <source>
        <dbReference type="ARBA" id="ARBA00008857"/>
    </source>
</evidence>
<dbReference type="GO" id="GO:0006310">
    <property type="term" value="P:DNA recombination"/>
    <property type="evidence" value="ECO:0007669"/>
    <property type="project" value="UniProtKB-KW"/>
</dbReference>
<dbReference type="InterPro" id="IPR025166">
    <property type="entry name" value="Integrase_DNA_bind_dom"/>
</dbReference>
<dbReference type="InterPro" id="IPR011010">
    <property type="entry name" value="DNA_brk_join_enz"/>
</dbReference>
<keyword evidence="2" id="KW-0229">DNA integration</keyword>
<evidence type="ECO:0000256" key="3">
    <source>
        <dbReference type="ARBA" id="ARBA00023125"/>
    </source>
</evidence>
<dbReference type="GO" id="GO:0003677">
    <property type="term" value="F:DNA binding"/>
    <property type="evidence" value="ECO:0007669"/>
    <property type="project" value="UniProtKB-UniRule"/>
</dbReference>
<dbReference type="CDD" id="cd00801">
    <property type="entry name" value="INT_P4_C"/>
    <property type="match status" value="1"/>
</dbReference>
<protein>
    <submittedName>
        <fullName evidence="8">Integrase</fullName>
    </submittedName>
</protein>
<keyword evidence="4" id="KW-0233">DNA recombination</keyword>
<dbReference type="InterPro" id="IPR044068">
    <property type="entry name" value="CB"/>
</dbReference>
<evidence type="ECO:0000259" key="7">
    <source>
        <dbReference type="PROSITE" id="PS51900"/>
    </source>
</evidence>
<dbReference type="PROSITE" id="PS51900">
    <property type="entry name" value="CB"/>
    <property type="match status" value="1"/>
</dbReference>